<gene>
    <name evidence="1" type="ORF">LMG32289_05530</name>
</gene>
<dbReference type="EMBL" id="CAJZAG010000012">
    <property type="protein sequence ID" value="CAG9184138.1"/>
    <property type="molecule type" value="Genomic_DNA"/>
</dbReference>
<dbReference type="Proteomes" id="UP000706525">
    <property type="component" value="Unassembled WGS sequence"/>
</dbReference>
<name>A0ABM8XVA3_9BURK</name>
<evidence type="ECO:0000313" key="1">
    <source>
        <dbReference type="EMBL" id="CAG9184138.1"/>
    </source>
</evidence>
<evidence type="ECO:0000313" key="2">
    <source>
        <dbReference type="Proteomes" id="UP000706525"/>
    </source>
</evidence>
<protein>
    <submittedName>
        <fullName evidence="1">Uncharacterized protein</fullName>
    </submittedName>
</protein>
<sequence>MPSVSVLASPADKASPDSRAVARLWNAIERQLARAANADRHDPATRQAAHKVIGRLRDALAARGYAFDEAAQLRLYFLDWSAVTRQRATARRTQMLAGRRALRERASHLARCQPAPGLDVWQAVAGVRLELIGEGVCCGEEVLRLHAMLVRAAPTMPYLASTPSASGLALAQDPAPAWVMSVGLPVPDGVWAKLRDVIDRHALQVRAWDYRDPASGRGLSPVCADVSDLFRPDVVTALSVATEPTQIPHVLRPAE</sequence>
<keyword evidence="2" id="KW-1185">Reference proteome</keyword>
<proteinExistence type="predicted"/>
<comment type="caution">
    <text evidence="1">The sequence shown here is derived from an EMBL/GenBank/DDBJ whole genome shotgun (WGS) entry which is preliminary data.</text>
</comment>
<organism evidence="1 2">
    <name type="scientific">Cupriavidus pampae</name>
    <dbReference type="NCBI Taxonomy" id="659251"/>
    <lineage>
        <taxon>Bacteria</taxon>
        <taxon>Pseudomonadati</taxon>
        <taxon>Pseudomonadota</taxon>
        <taxon>Betaproteobacteria</taxon>
        <taxon>Burkholderiales</taxon>
        <taxon>Burkholderiaceae</taxon>
        <taxon>Cupriavidus</taxon>
    </lineage>
</organism>
<accession>A0ABM8XVA3</accession>
<reference evidence="1 2" key="1">
    <citation type="submission" date="2021-08" db="EMBL/GenBank/DDBJ databases">
        <authorList>
            <person name="Peeters C."/>
        </authorList>
    </citation>
    <scope>NUCLEOTIDE SEQUENCE [LARGE SCALE GENOMIC DNA]</scope>
    <source>
        <strain evidence="1 2">LMG 32289</strain>
    </source>
</reference>